<evidence type="ECO:0000313" key="2">
    <source>
        <dbReference type="EMBL" id="KAF4336070.1"/>
    </source>
</evidence>
<dbReference type="Pfam" id="PF06985">
    <property type="entry name" value="HET"/>
    <property type="match status" value="1"/>
</dbReference>
<dbReference type="Proteomes" id="UP000730481">
    <property type="component" value="Unassembled WGS sequence"/>
</dbReference>
<reference evidence="2" key="2">
    <citation type="submission" date="2020-02" db="EMBL/GenBank/DDBJ databases">
        <title>Identification and distribution of gene clusters putatively required for synthesis of sphingolipid metabolism inhibitors in phylogenetically diverse species of the filamentous fungus Fusarium.</title>
        <authorList>
            <person name="Kim H.-S."/>
            <person name="Busman M."/>
            <person name="Brown D.W."/>
            <person name="Divon H."/>
            <person name="Uhlig S."/>
            <person name="Proctor R.H."/>
        </authorList>
    </citation>
    <scope>NUCLEOTIDE SEQUENCE</scope>
    <source>
        <strain evidence="2">NRRL 25174</strain>
    </source>
</reference>
<feature type="domain" description="Heterokaryon incompatibility" evidence="1">
    <location>
        <begin position="192"/>
        <end position="336"/>
    </location>
</feature>
<organism evidence="2 3">
    <name type="scientific">Fusarium beomiforme</name>
    <dbReference type="NCBI Taxonomy" id="44412"/>
    <lineage>
        <taxon>Eukaryota</taxon>
        <taxon>Fungi</taxon>
        <taxon>Dikarya</taxon>
        <taxon>Ascomycota</taxon>
        <taxon>Pezizomycotina</taxon>
        <taxon>Sordariomycetes</taxon>
        <taxon>Hypocreomycetidae</taxon>
        <taxon>Hypocreales</taxon>
        <taxon>Nectriaceae</taxon>
        <taxon>Fusarium</taxon>
        <taxon>Fusarium burgessii species complex</taxon>
    </lineage>
</organism>
<dbReference type="OrthoDB" id="4062651at2759"/>
<dbReference type="InterPro" id="IPR010730">
    <property type="entry name" value="HET"/>
</dbReference>
<dbReference type="AlphaFoldDB" id="A0A9P5DUM6"/>
<sequence>MAISILSSRNSDDLLHMALPGSIQLCLNCQKFRNDIWNPSFSIVYYSNLLRANSSDGCCDICSLLWKVSQKTGNKSSTINFSREGSAILLNGYTHVASLFRSPDLNTALNSQIQIGLPTMPLPGSPAYLDIIRKWLHACDSKHEICARDLNITNSSSSRGAKRLPTRVIAVGSEGDDKVRLIETNSTSKGAWVALSHQWGTGAQFCTRRTNLHDHVVGISMERLPATFRDSVIVTRALGCPFLWIDSLCIIQGPDGDFSEEAKRMERVYSGAYCVLAASRTPGHNAGFLGPRNEALGVTLRQEGQSAPFYLRENIDDFESHVLNGPLSQRGWVLQERALARRTVYFTDHQTYFECGDGVRCESMSKMTNQCAAFLGDPNFPRLMMKADKGAKILGYQDLYKLYSGLALSRVTDRPWAINGLQERIVTALNVQGQFGMFFEDQPGGRRRGLLRRSLLWRRAEDVESLSRISFSSSPGALIVPSWSWMAYEGRIDYIQADFGGTEWEALQSQWDAGPERADSGVLAATARDYSDRDPDSRLVFDSPPKSQTKGCKCVVLGKQKGDIPDSEKVHYVLLVQPKSLTGQTVNPLYERVGAGTVLGRCIEGNSMKVDIC</sequence>
<protein>
    <submittedName>
        <fullName evidence="2">Het-domain protein</fullName>
    </submittedName>
</protein>
<dbReference type="PANTHER" id="PTHR33112:SF10">
    <property type="entry name" value="TOL"/>
    <property type="match status" value="1"/>
</dbReference>
<comment type="caution">
    <text evidence="2">The sequence shown here is derived from an EMBL/GenBank/DDBJ whole genome shotgun (WGS) entry which is preliminary data.</text>
</comment>
<evidence type="ECO:0000313" key="3">
    <source>
        <dbReference type="Proteomes" id="UP000730481"/>
    </source>
</evidence>
<keyword evidence="3" id="KW-1185">Reference proteome</keyword>
<reference evidence="2" key="1">
    <citation type="journal article" date="2017" name="Mycologia">
        <title>Fusarium algeriense, sp. nov., a novel toxigenic crown rot pathogen of durum wheat from Algeria is nested in the Fusarium burgessii species complex.</title>
        <authorList>
            <person name="Laraba I."/>
            <person name="Keddad A."/>
            <person name="Boureghda H."/>
            <person name="Abdallah N."/>
            <person name="Vaughan M.M."/>
            <person name="Proctor R.H."/>
            <person name="Busman M."/>
            <person name="O'Donnell K."/>
        </authorList>
    </citation>
    <scope>NUCLEOTIDE SEQUENCE</scope>
    <source>
        <strain evidence="2">NRRL 25174</strain>
    </source>
</reference>
<proteinExistence type="predicted"/>
<name>A0A9P5DUM6_9HYPO</name>
<evidence type="ECO:0000259" key="1">
    <source>
        <dbReference type="Pfam" id="PF06985"/>
    </source>
</evidence>
<dbReference type="PANTHER" id="PTHR33112">
    <property type="entry name" value="DOMAIN PROTEIN, PUTATIVE-RELATED"/>
    <property type="match status" value="1"/>
</dbReference>
<dbReference type="EMBL" id="PVQB02000519">
    <property type="protein sequence ID" value="KAF4336070.1"/>
    <property type="molecule type" value="Genomic_DNA"/>
</dbReference>
<gene>
    <name evidence="2" type="ORF">FBEOM_10066</name>
</gene>
<accession>A0A9P5DUM6</accession>